<dbReference type="Proteomes" id="UP000649075">
    <property type="component" value="Unassembled WGS sequence"/>
</dbReference>
<dbReference type="EMBL" id="JACRWH010000019">
    <property type="protein sequence ID" value="MBC6012320.1"/>
    <property type="molecule type" value="Genomic_DNA"/>
</dbReference>
<protein>
    <submittedName>
        <fullName evidence="1">Uncharacterized protein</fullName>
    </submittedName>
</protein>
<proteinExistence type="predicted"/>
<dbReference type="Gene3D" id="3.10.129.130">
    <property type="match status" value="1"/>
</dbReference>
<dbReference type="InterPro" id="IPR058108">
    <property type="entry name" value="CptIN-like"/>
</dbReference>
<gene>
    <name evidence="1" type="ORF">H8911_06130</name>
</gene>
<dbReference type="RefSeq" id="WP_186999030.1">
    <property type="nucleotide sequence ID" value="NZ_JACRWH010000019.1"/>
</dbReference>
<name>A0ABR7KHV4_9FIRM</name>
<evidence type="ECO:0000313" key="2">
    <source>
        <dbReference type="Proteomes" id="UP000649075"/>
    </source>
</evidence>
<comment type="caution">
    <text evidence="1">The sequence shown here is derived from an EMBL/GenBank/DDBJ whole genome shotgun (WGS) entry which is preliminary data.</text>
</comment>
<dbReference type="InterPro" id="IPR053735">
    <property type="entry name" value="Type_III_TA_endoRNase"/>
</dbReference>
<organism evidence="1 2">
    <name type="scientific">Holdemanella hominis</name>
    <dbReference type="NCBI Taxonomy" id="2764327"/>
    <lineage>
        <taxon>Bacteria</taxon>
        <taxon>Bacillati</taxon>
        <taxon>Bacillota</taxon>
        <taxon>Erysipelotrichia</taxon>
        <taxon>Erysipelotrichales</taxon>
        <taxon>Erysipelotrichaceae</taxon>
        <taxon>Holdemanella</taxon>
    </lineage>
</organism>
<sequence length="162" mass="19028">MIKNAMYFGKRDLYNLIKRVGGEWNDTKDRPIFCCIESLEHKGLYWAIPVGNYNHRDASAKRRINNFINLPPENIASCYYHIGQTTIKSIFFISDVIPVIDKYIERGYINNYTASIHIVKNKTLISELENKLKRILAYENSNPNFFRQHITDVKNELLKELI</sequence>
<keyword evidence="2" id="KW-1185">Reference proteome</keyword>
<reference evidence="1 2" key="1">
    <citation type="submission" date="2020-08" db="EMBL/GenBank/DDBJ databases">
        <authorList>
            <person name="Liu C."/>
            <person name="Sun Q."/>
        </authorList>
    </citation>
    <scope>NUCLEOTIDE SEQUENCE [LARGE SCALE GENOMIC DNA]</scope>
    <source>
        <strain evidence="1 2">L34</strain>
    </source>
</reference>
<evidence type="ECO:0000313" key="1">
    <source>
        <dbReference type="EMBL" id="MBC6012320.1"/>
    </source>
</evidence>
<accession>A0ABR7KHV4</accession>
<dbReference type="CDD" id="cd17492">
    <property type="entry name" value="toxin_CptN"/>
    <property type="match status" value="1"/>
</dbReference>